<accession>W7YN41</accession>
<keyword evidence="1" id="KW-0472">Membrane</keyword>
<evidence type="ECO:0000313" key="3">
    <source>
        <dbReference type="Proteomes" id="UP000019402"/>
    </source>
</evidence>
<comment type="caution">
    <text evidence="2">The sequence shown here is derived from an EMBL/GenBank/DDBJ whole genome shotgun (WGS) entry which is preliminary data.</text>
</comment>
<keyword evidence="3" id="KW-1185">Reference proteome</keyword>
<evidence type="ECO:0000256" key="1">
    <source>
        <dbReference type="SAM" id="Phobius"/>
    </source>
</evidence>
<keyword evidence="1" id="KW-0812">Transmembrane</keyword>
<sequence>MGIYLVVAHYFKGLLVFFNSYDLAVMLGFGGIAAIITHFVTFEKKAYKKYFKEFDKIKGWQRFVYKLVTFVFVIGAFIFGGWAMVFANH</sequence>
<dbReference type="STRING" id="869213.GCA_000517085_02327"/>
<evidence type="ECO:0000313" key="2">
    <source>
        <dbReference type="EMBL" id="GAF03829.1"/>
    </source>
</evidence>
<protein>
    <submittedName>
        <fullName evidence="2">Uncharacterized protein</fullName>
    </submittedName>
</protein>
<reference evidence="2 3" key="1">
    <citation type="journal article" date="2014" name="Genome Announc.">
        <title>Draft Genome Sequence of Cytophaga fermentans JCM 21142T, a Facultative Anaerobe Isolated from Marine Mud.</title>
        <authorList>
            <person name="Starns D."/>
            <person name="Oshima K."/>
            <person name="Suda W."/>
            <person name="Iino T."/>
            <person name="Yuki M."/>
            <person name="Inoue J."/>
            <person name="Kitamura K."/>
            <person name="Iida T."/>
            <person name="Darby A."/>
            <person name="Hattori M."/>
            <person name="Ohkuma M."/>
        </authorList>
    </citation>
    <scope>NUCLEOTIDE SEQUENCE [LARGE SCALE GENOMIC DNA]</scope>
    <source>
        <strain evidence="2 3">JCM 21142</strain>
    </source>
</reference>
<feature type="transmembrane region" description="Helical" evidence="1">
    <location>
        <begin position="63"/>
        <end position="87"/>
    </location>
</feature>
<dbReference type="Proteomes" id="UP000019402">
    <property type="component" value="Unassembled WGS sequence"/>
</dbReference>
<name>W7YN41_9BACT</name>
<dbReference type="AlphaFoldDB" id="W7YN41"/>
<keyword evidence="1" id="KW-1133">Transmembrane helix</keyword>
<gene>
    <name evidence="2" type="ORF">JCM21142_62512</name>
</gene>
<dbReference type="EMBL" id="BAMD01000032">
    <property type="protein sequence ID" value="GAF03829.1"/>
    <property type="molecule type" value="Genomic_DNA"/>
</dbReference>
<proteinExistence type="predicted"/>
<organism evidence="2 3">
    <name type="scientific">Saccharicrinis fermentans DSM 9555 = JCM 21142</name>
    <dbReference type="NCBI Taxonomy" id="869213"/>
    <lineage>
        <taxon>Bacteria</taxon>
        <taxon>Pseudomonadati</taxon>
        <taxon>Bacteroidota</taxon>
        <taxon>Bacteroidia</taxon>
        <taxon>Marinilabiliales</taxon>
        <taxon>Marinilabiliaceae</taxon>
        <taxon>Saccharicrinis</taxon>
    </lineage>
</organism>
<feature type="transmembrane region" description="Helical" evidence="1">
    <location>
        <begin position="23"/>
        <end position="42"/>
    </location>
</feature>